<proteinExistence type="predicted"/>
<dbReference type="Proteomes" id="UP001141806">
    <property type="component" value="Unassembled WGS sequence"/>
</dbReference>
<sequence length="322" mass="36238">MQAVWKQAGMKGGVQIMAMGGAYFLFRFANVEDFNLVITIGPWFVFGPEIDLNQPLAPAVLLTEDNLYRRVRCKYEALQNVCFRCGKVGHRKNACTNSEPLPENEQVLPQLINDSRELRSTRGKPVEVMAIEPGRSSYGPWILVPPRRSSHRNQQEQVSAENNGTGNRRETGGRHSQEVQIANTTTAREELFVDPLTDRLETEDNNDVVINDALIEYDFQQELERANLQRSNQTEANRNIDGNRTMQIEPQPLLGNAFQLDCLPGQEKILTHIPLVGIPFLYGLHLLIAHANGPSLDPMSKEQDFLLSKKALLLLDIKLVVA</sequence>
<evidence type="ECO:0000313" key="4">
    <source>
        <dbReference type="EMBL" id="KAJ4940052.1"/>
    </source>
</evidence>
<dbReference type="GO" id="GO:0008270">
    <property type="term" value="F:zinc ion binding"/>
    <property type="evidence" value="ECO:0007669"/>
    <property type="project" value="UniProtKB-KW"/>
</dbReference>
<keyword evidence="1" id="KW-0863">Zinc-finger</keyword>
<feature type="compositionally biased region" description="Basic and acidic residues" evidence="2">
    <location>
        <begin position="167"/>
        <end position="177"/>
    </location>
</feature>
<dbReference type="Pfam" id="PF00098">
    <property type="entry name" value="zf-CCHC"/>
    <property type="match status" value="1"/>
</dbReference>
<keyword evidence="1" id="KW-0862">Zinc</keyword>
<feature type="domain" description="CCHC-type" evidence="3">
    <location>
        <begin position="82"/>
        <end position="97"/>
    </location>
</feature>
<dbReference type="GO" id="GO:0003676">
    <property type="term" value="F:nucleic acid binding"/>
    <property type="evidence" value="ECO:0007669"/>
    <property type="project" value="InterPro"/>
</dbReference>
<name>A0A9Q0JSW6_9MAGN</name>
<evidence type="ECO:0000256" key="2">
    <source>
        <dbReference type="SAM" id="MobiDB-lite"/>
    </source>
</evidence>
<dbReference type="InterPro" id="IPR036875">
    <property type="entry name" value="Znf_CCHC_sf"/>
</dbReference>
<dbReference type="SMART" id="SM00343">
    <property type="entry name" value="ZnF_C2HC"/>
    <property type="match status" value="1"/>
</dbReference>
<keyword evidence="5" id="KW-1185">Reference proteome</keyword>
<protein>
    <recommendedName>
        <fullName evidence="3">CCHC-type domain-containing protein</fullName>
    </recommendedName>
</protein>
<dbReference type="InterPro" id="IPR040256">
    <property type="entry name" value="At4g02000-like"/>
</dbReference>
<keyword evidence="1" id="KW-0479">Metal-binding</keyword>
<feature type="region of interest" description="Disordered" evidence="2">
    <location>
        <begin position="146"/>
        <end position="179"/>
    </location>
</feature>
<gene>
    <name evidence="4" type="ORF">NE237_014190</name>
</gene>
<dbReference type="SUPFAM" id="SSF57756">
    <property type="entry name" value="Retrovirus zinc finger-like domains"/>
    <property type="match status" value="1"/>
</dbReference>
<dbReference type="EMBL" id="JAMYWD010001922">
    <property type="protein sequence ID" value="KAJ4940052.1"/>
    <property type="molecule type" value="Genomic_DNA"/>
</dbReference>
<dbReference type="PROSITE" id="PS50158">
    <property type="entry name" value="ZF_CCHC"/>
    <property type="match status" value="1"/>
</dbReference>
<evidence type="ECO:0000313" key="5">
    <source>
        <dbReference type="Proteomes" id="UP001141806"/>
    </source>
</evidence>
<dbReference type="InterPro" id="IPR025558">
    <property type="entry name" value="DUF4283"/>
</dbReference>
<dbReference type="InterPro" id="IPR001878">
    <property type="entry name" value="Znf_CCHC"/>
</dbReference>
<dbReference type="PANTHER" id="PTHR31286">
    <property type="entry name" value="GLYCINE-RICH CELL WALL STRUCTURAL PROTEIN 1.8-LIKE"/>
    <property type="match status" value="1"/>
</dbReference>
<evidence type="ECO:0000256" key="1">
    <source>
        <dbReference type="PROSITE-ProRule" id="PRU00047"/>
    </source>
</evidence>
<dbReference type="OrthoDB" id="1001881at2759"/>
<dbReference type="AlphaFoldDB" id="A0A9Q0JSW6"/>
<comment type="caution">
    <text evidence="4">The sequence shown here is derived from an EMBL/GenBank/DDBJ whole genome shotgun (WGS) entry which is preliminary data.</text>
</comment>
<accession>A0A9Q0JSW6</accession>
<evidence type="ECO:0000259" key="3">
    <source>
        <dbReference type="PROSITE" id="PS50158"/>
    </source>
</evidence>
<organism evidence="4 5">
    <name type="scientific">Protea cynaroides</name>
    <dbReference type="NCBI Taxonomy" id="273540"/>
    <lineage>
        <taxon>Eukaryota</taxon>
        <taxon>Viridiplantae</taxon>
        <taxon>Streptophyta</taxon>
        <taxon>Embryophyta</taxon>
        <taxon>Tracheophyta</taxon>
        <taxon>Spermatophyta</taxon>
        <taxon>Magnoliopsida</taxon>
        <taxon>Proteales</taxon>
        <taxon>Proteaceae</taxon>
        <taxon>Protea</taxon>
    </lineage>
</organism>
<dbReference type="PANTHER" id="PTHR31286:SF99">
    <property type="entry name" value="DUF4283 DOMAIN-CONTAINING PROTEIN"/>
    <property type="match status" value="1"/>
</dbReference>
<dbReference type="Pfam" id="PF14111">
    <property type="entry name" value="DUF4283"/>
    <property type="match status" value="1"/>
</dbReference>
<reference evidence="4" key="1">
    <citation type="journal article" date="2023" name="Plant J.">
        <title>The genome of the king protea, Protea cynaroides.</title>
        <authorList>
            <person name="Chang J."/>
            <person name="Duong T.A."/>
            <person name="Schoeman C."/>
            <person name="Ma X."/>
            <person name="Roodt D."/>
            <person name="Barker N."/>
            <person name="Li Z."/>
            <person name="Van de Peer Y."/>
            <person name="Mizrachi E."/>
        </authorList>
    </citation>
    <scope>NUCLEOTIDE SEQUENCE</scope>
    <source>
        <tissue evidence="4">Young leaves</tissue>
    </source>
</reference>